<sequence length="81" mass="9834">MDYDDDDLDYSSHGEEEFDENKLNNDEYDLLHDTLPALKEKLKSYNDEIPEYDLKEALYYNYFEIEPTVEELKSKFKKSMY</sequence>
<feature type="non-terminal residue" evidence="1">
    <location>
        <position position="1"/>
    </location>
</feature>
<name>A0ACB7FLT3_9ASCO</name>
<reference evidence="1" key="1">
    <citation type="submission" date="2020-12" db="EMBL/GenBank/DDBJ databases">
        <title>Draft Genome of Candida africana.</title>
        <authorList>
            <person name="Ayanbimpe G.M."/>
            <person name="Enweani I.B."/>
            <person name="Aguiyi J.C."/>
            <person name="Nnadi U.P."/>
            <person name="Izam Y."/>
            <person name="Ubani A."/>
            <person name="Ngene A.C."/>
        </authorList>
    </citation>
    <scope>NUCLEOTIDE SEQUENCE</scope>
    <source>
        <strain evidence="1">CEC4854</strain>
    </source>
</reference>
<evidence type="ECO:0000313" key="2">
    <source>
        <dbReference type="Proteomes" id="UP000742417"/>
    </source>
</evidence>
<accession>A0ACB7FLT3</accession>
<dbReference type="EMBL" id="JAENJO010000007">
    <property type="protein sequence ID" value="KAG8202348.1"/>
    <property type="molecule type" value="Genomic_DNA"/>
</dbReference>
<dbReference type="Proteomes" id="UP000742417">
    <property type="component" value="Unassembled WGS sequence"/>
</dbReference>
<protein>
    <submittedName>
        <fullName evidence="1">Uncharacterized protein</fullName>
    </submittedName>
</protein>
<gene>
    <name evidence="1" type="ORF">GWM34_02923</name>
</gene>
<keyword evidence="2" id="KW-1185">Reference proteome</keyword>
<organism evidence="1 2">
    <name type="scientific">Candida africana</name>
    <dbReference type="NCBI Taxonomy" id="241526"/>
    <lineage>
        <taxon>Eukaryota</taxon>
        <taxon>Fungi</taxon>
        <taxon>Dikarya</taxon>
        <taxon>Ascomycota</taxon>
        <taxon>Saccharomycotina</taxon>
        <taxon>Pichiomycetes</taxon>
        <taxon>Debaryomycetaceae</taxon>
        <taxon>Candida/Lodderomyces clade</taxon>
        <taxon>Candida</taxon>
    </lineage>
</organism>
<comment type="caution">
    <text evidence="1">The sequence shown here is derived from an EMBL/GenBank/DDBJ whole genome shotgun (WGS) entry which is preliminary data.</text>
</comment>
<proteinExistence type="predicted"/>
<evidence type="ECO:0000313" key="1">
    <source>
        <dbReference type="EMBL" id="KAG8202348.1"/>
    </source>
</evidence>